<keyword evidence="1" id="KW-0489">Methyltransferase</keyword>
<feature type="compositionally biased region" description="Gly residues" evidence="3">
    <location>
        <begin position="360"/>
        <end position="371"/>
    </location>
</feature>
<keyword evidence="6" id="KW-1185">Reference proteome</keyword>
<dbReference type="OrthoDB" id="16816at2759"/>
<dbReference type="PANTHER" id="PTHR13090:SF1">
    <property type="entry name" value="ARGININE-HYDROXYLASE NDUFAF5, MITOCHONDRIAL"/>
    <property type="match status" value="1"/>
</dbReference>
<dbReference type="GO" id="GO:0032259">
    <property type="term" value="P:methylation"/>
    <property type="evidence" value="ECO:0007669"/>
    <property type="project" value="UniProtKB-KW"/>
</dbReference>
<evidence type="ECO:0000256" key="3">
    <source>
        <dbReference type="SAM" id="MobiDB-lite"/>
    </source>
</evidence>
<dbReference type="AlphaFoldDB" id="A0A830HV61"/>
<keyword evidence="2" id="KW-0808">Transferase</keyword>
<dbReference type="SUPFAM" id="SSF53335">
    <property type="entry name" value="S-adenosyl-L-methionine-dependent methyltransferases"/>
    <property type="match status" value="1"/>
</dbReference>
<evidence type="ECO:0000313" key="5">
    <source>
        <dbReference type="EMBL" id="GHP10838.1"/>
    </source>
</evidence>
<dbReference type="InterPro" id="IPR013216">
    <property type="entry name" value="Methyltransf_11"/>
</dbReference>
<accession>A0A830HV61</accession>
<feature type="domain" description="Methyltransferase type 11" evidence="4">
    <location>
        <begin position="167"/>
        <end position="232"/>
    </location>
</feature>
<evidence type="ECO:0000256" key="2">
    <source>
        <dbReference type="ARBA" id="ARBA00022679"/>
    </source>
</evidence>
<dbReference type="CDD" id="cd02440">
    <property type="entry name" value="AdoMet_MTases"/>
    <property type="match status" value="1"/>
</dbReference>
<dbReference type="Proteomes" id="UP000660262">
    <property type="component" value="Unassembled WGS sequence"/>
</dbReference>
<dbReference type="PANTHER" id="PTHR13090">
    <property type="entry name" value="ARGININE-HYDROXYLASE NDUFAF5, MITOCHONDRIAL"/>
    <property type="match status" value="1"/>
</dbReference>
<reference evidence="5" key="1">
    <citation type="submission" date="2020-10" db="EMBL/GenBank/DDBJ databases">
        <title>Unveiling of a novel bifunctional photoreceptor, Dualchrome1, isolated from a cosmopolitan green alga.</title>
        <authorList>
            <person name="Suzuki S."/>
            <person name="Kawachi M."/>
        </authorList>
    </citation>
    <scope>NUCLEOTIDE SEQUENCE</scope>
    <source>
        <strain evidence="5">NIES 2893</strain>
    </source>
</reference>
<proteinExistence type="predicted"/>
<dbReference type="Gene3D" id="3.40.50.150">
    <property type="entry name" value="Vaccinia Virus protein VP39"/>
    <property type="match status" value="1"/>
</dbReference>
<dbReference type="Pfam" id="PF08241">
    <property type="entry name" value="Methyltransf_11"/>
    <property type="match status" value="1"/>
</dbReference>
<organism evidence="5 6">
    <name type="scientific">Pycnococcus provasolii</name>
    <dbReference type="NCBI Taxonomy" id="41880"/>
    <lineage>
        <taxon>Eukaryota</taxon>
        <taxon>Viridiplantae</taxon>
        <taxon>Chlorophyta</taxon>
        <taxon>Pseudoscourfieldiophyceae</taxon>
        <taxon>Pseudoscourfieldiales</taxon>
        <taxon>Pycnococcaceae</taxon>
        <taxon>Pycnococcus</taxon>
    </lineage>
</organism>
<evidence type="ECO:0000313" key="6">
    <source>
        <dbReference type="Proteomes" id="UP000660262"/>
    </source>
</evidence>
<evidence type="ECO:0000259" key="4">
    <source>
        <dbReference type="Pfam" id="PF08241"/>
    </source>
</evidence>
<gene>
    <name evidence="5" type="ORF">PPROV_000956900</name>
</gene>
<dbReference type="InterPro" id="IPR029063">
    <property type="entry name" value="SAM-dependent_MTases_sf"/>
</dbReference>
<dbReference type="EMBL" id="BNJQ01000031">
    <property type="protein sequence ID" value="GHP10838.1"/>
    <property type="molecule type" value="Genomic_DNA"/>
</dbReference>
<dbReference type="GO" id="GO:0032981">
    <property type="term" value="P:mitochondrial respiratory chain complex I assembly"/>
    <property type="evidence" value="ECO:0007669"/>
    <property type="project" value="TreeGrafter"/>
</dbReference>
<comment type="caution">
    <text evidence="5">The sequence shown here is derived from an EMBL/GenBank/DDBJ whole genome shotgun (WGS) entry which is preliminary data.</text>
</comment>
<evidence type="ECO:0000256" key="1">
    <source>
        <dbReference type="ARBA" id="ARBA00022603"/>
    </source>
</evidence>
<dbReference type="InterPro" id="IPR050602">
    <property type="entry name" value="Malonyl-ACP_OMT"/>
</dbReference>
<feature type="region of interest" description="Disordered" evidence="3">
    <location>
        <begin position="360"/>
        <end position="382"/>
    </location>
</feature>
<dbReference type="GO" id="GO:0008757">
    <property type="term" value="F:S-adenosylmethionine-dependent methyltransferase activity"/>
    <property type="evidence" value="ECO:0007669"/>
    <property type="project" value="InterPro"/>
</dbReference>
<name>A0A830HV61_9CHLO</name>
<sequence>MIKTMSSHVLLSCSWRIAPTLGGYFNKLPTIASSAFIQCCQYSTGGSAGPFDRAMVSARDARSRFLRQQRARRLTDVNGLHAAADDETASATSNHEGDPDVVERVAAMSLADRMLDCAHDAFERVCVVGTGRCAELTCEAVASKVSAHKRVSSIHVIGDDEKARELCVAAVRDASKGSVEATHAHGDVEQPPLARGDDYDAVLFPLVLHWCNRPDNALSAAREALQPDGLMLAAVLGGNTLASLRRACVLAELERRGGLAPRVSPSIRMRDAGNLLGATGFDTPAADAEKVRLRYPDAFALVEHLRYMGGTSAASQTTALTRDVALAAAAVASADSSNDDGSVDEEFEILYLTGWSGGNGGGGGGGGGGDAGSRRAVQRGSATMSLADLARELGTPP</sequence>
<protein>
    <recommendedName>
        <fullName evidence="4">Methyltransferase type 11 domain-containing protein</fullName>
    </recommendedName>
</protein>
<dbReference type="GO" id="GO:0005739">
    <property type="term" value="C:mitochondrion"/>
    <property type="evidence" value="ECO:0007669"/>
    <property type="project" value="TreeGrafter"/>
</dbReference>